<proteinExistence type="predicted"/>
<comment type="caution">
    <text evidence="1">The sequence shown here is derived from an EMBL/GenBank/DDBJ whole genome shotgun (WGS) entry which is preliminary data.</text>
</comment>
<dbReference type="EMBL" id="JANFXK010000025">
    <property type="protein sequence ID" value="MCQ4638334.1"/>
    <property type="molecule type" value="Genomic_DNA"/>
</dbReference>
<gene>
    <name evidence="1" type="ORF">NE619_16505</name>
</gene>
<sequence>MNKFAFLDCFTPGIVRNFNTIPEKYVHKATLEGHLEYKMEKSLFDDFTPGKYFPHRLPEQTARLQKTLVFRARL</sequence>
<dbReference type="Proteomes" id="UP001524502">
    <property type="component" value="Unassembled WGS sequence"/>
</dbReference>
<accession>A0ABT1RT82</accession>
<evidence type="ECO:0000313" key="2">
    <source>
        <dbReference type="Proteomes" id="UP001524502"/>
    </source>
</evidence>
<name>A0ABT1RT82_9FIRM</name>
<organism evidence="1 2">
    <name type="scientific">Anaerovorax odorimutans</name>
    <dbReference type="NCBI Taxonomy" id="109327"/>
    <lineage>
        <taxon>Bacteria</taxon>
        <taxon>Bacillati</taxon>
        <taxon>Bacillota</taxon>
        <taxon>Clostridia</taxon>
        <taxon>Peptostreptococcales</taxon>
        <taxon>Anaerovoracaceae</taxon>
        <taxon>Anaerovorax</taxon>
    </lineage>
</organism>
<protein>
    <submittedName>
        <fullName evidence="1">Uncharacterized protein</fullName>
    </submittedName>
</protein>
<reference evidence="1 2" key="1">
    <citation type="submission" date="2022-06" db="EMBL/GenBank/DDBJ databases">
        <title>Isolation of gut microbiota from human fecal samples.</title>
        <authorList>
            <person name="Pamer E.G."/>
            <person name="Barat B."/>
            <person name="Waligurski E."/>
            <person name="Medina S."/>
            <person name="Paddock L."/>
            <person name="Mostad J."/>
        </authorList>
    </citation>
    <scope>NUCLEOTIDE SEQUENCE [LARGE SCALE GENOMIC DNA]</scope>
    <source>
        <strain evidence="1 2">SL.3.17</strain>
    </source>
</reference>
<evidence type="ECO:0000313" key="1">
    <source>
        <dbReference type="EMBL" id="MCQ4638334.1"/>
    </source>
</evidence>
<keyword evidence="2" id="KW-1185">Reference proteome</keyword>